<comment type="caution">
    <text evidence="6">The sequence shown here is derived from an EMBL/GenBank/DDBJ whole genome shotgun (WGS) entry which is preliminary data.</text>
</comment>
<dbReference type="EMBL" id="BARS01014020">
    <property type="protein sequence ID" value="GAF89182.1"/>
    <property type="molecule type" value="Genomic_DNA"/>
</dbReference>
<feature type="non-terminal residue" evidence="6">
    <location>
        <position position="1"/>
    </location>
</feature>
<dbReference type="GO" id="GO:0070006">
    <property type="term" value="F:metalloaminopeptidase activity"/>
    <property type="evidence" value="ECO:0007669"/>
    <property type="project" value="InterPro"/>
</dbReference>
<dbReference type="SUPFAM" id="SSF53187">
    <property type="entry name" value="Zn-dependent exopeptidases"/>
    <property type="match status" value="1"/>
</dbReference>
<gene>
    <name evidence="6" type="ORF">S01H1_23945</name>
</gene>
<evidence type="ECO:0000256" key="1">
    <source>
        <dbReference type="ARBA" id="ARBA00009528"/>
    </source>
</evidence>
<evidence type="ECO:0000256" key="2">
    <source>
        <dbReference type="ARBA" id="ARBA00022438"/>
    </source>
</evidence>
<dbReference type="Pfam" id="PF00883">
    <property type="entry name" value="Peptidase_M17"/>
    <property type="match status" value="1"/>
</dbReference>
<dbReference type="Gene3D" id="3.40.630.10">
    <property type="entry name" value="Zn peptidases"/>
    <property type="match status" value="1"/>
</dbReference>
<reference evidence="6" key="1">
    <citation type="journal article" date="2014" name="Front. Microbiol.">
        <title>High frequency of phylogenetically diverse reductive dehalogenase-homologous genes in deep subseafloor sedimentary metagenomes.</title>
        <authorList>
            <person name="Kawai M."/>
            <person name="Futagami T."/>
            <person name="Toyoda A."/>
            <person name="Takaki Y."/>
            <person name="Nishi S."/>
            <person name="Hori S."/>
            <person name="Arai W."/>
            <person name="Tsubouchi T."/>
            <person name="Morono Y."/>
            <person name="Uchiyama I."/>
            <person name="Ito T."/>
            <person name="Fujiyama A."/>
            <person name="Inagaki F."/>
            <person name="Takami H."/>
        </authorList>
    </citation>
    <scope>NUCLEOTIDE SEQUENCE</scope>
    <source>
        <strain evidence="6">Expedition CK06-06</strain>
    </source>
</reference>
<evidence type="ECO:0000256" key="4">
    <source>
        <dbReference type="ARBA" id="ARBA00022801"/>
    </source>
</evidence>
<dbReference type="InterPro" id="IPR000819">
    <property type="entry name" value="Peptidase_M17_C"/>
</dbReference>
<keyword evidence="3" id="KW-0645">Protease</keyword>
<evidence type="ECO:0000256" key="3">
    <source>
        <dbReference type="ARBA" id="ARBA00022670"/>
    </source>
</evidence>
<dbReference type="PROSITE" id="PS00631">
    <property type="entry name" value="CYTOSOL_AP"/>
    <property type="match status" value="1"/>
</dbReference>
<dbReference type="PANTHER" id="PTHR11963:SF23">
    <property type="entry name" value="CYTOSOL AMINOPEPTIDASE"/>
    <property type="match status" value="1"/>
</dbReference>
<proteinExistence type="inferred from homology"/>
<sequence>EIDVALIGKGITFDSGGISIKPSEKMEEMKSDMAGGAAVVAAIGAIAQLKPKINVTAIIPATENLPSGNALKPGDILTAMNGKTIEIISTDAEGRLILADALGY</sequence>
<dbReference type="PRINTS" id="PR00481">
    <property type="entry name" value="LAMNOPPTDASE"/>
</dbReference>
<dbReference type="GO" id="GO:0030145">
    <property type="term" value="F:manganese ion binding"/>
    <property type="evidence" value="ECO:0007669"/>
    <property type="project" value="InterPro"/>
</dbReference>
<comment type="similarity">
    <text evidence="1">Belongs to the peptidase M17 family.</text>
</comment>
<feature type="non-terminal residue" evidence="6">
    <location>
        <position position="104"/>
    </location>
</feature>
<keyword evidence="2" id="KW-0031">Aminopeptidase</keyword>
<evidence type="ECO:0000313" key="6">
    <source>
        <dbReference type="EMBL" id="GAF89182.1"/>
    </source>
</evidence>
<protein>
    <recommendedName>
        <fullName evidence="5">Cytosol aminopeptidase domain-containing protein</fullName>
    </recommendedName>
</protein>
<dbReference type="InterPro" id="IPR011356">
    <property type="entry name" value="Leucine_aapep/pepB"/>
</dbReference>
<dbReference type="GO" id="GO:0006508">
    <property type="term" value="P:proteolysis"/>
    <property type="evidence" value="ECO:0007669"/>
    <property type="project" value="UniProtKB-KW"/>
</dbReference>
<dbReference type="GO" id="GO:0005737">
    <property type="term" value="C:cytoplasm"/>
    <property type="evidence" value="ECO:0007669"/>
    <property type="project" value="InterPro"/>
</dbReference>
<dbReference type="PANTHER" id="PTHR11963">
    <property type="entry name" value="LEUCINE AMINOPEPTIDASE-RELATED"/>
    <property type="match status" value="1"/>
</dbReference>
<dbReference type="AlphaFoldDB" id="X0TM18"/>
<name>X0TM18_9ZZZZ</name>
<keyword evidence="4" id="KW-0378">Hydrolase</keyword>
<accession>X0TM18</accession>
<feature type="domain" description="Cytosol aminopeptidase" evidence="5">
    <location>
        <begin position="89"/>
        <end position="96"/>
    </location>
</feature>
<evidence type="ECO:0000259" key="5">
    <source>
        <dbReference type="PROSITE" id="PS00631"/>
    </source>
</evidence>
<organism evidence="6">
    <name type="scientific">marine sediment metagenome</name>
    <dbReference type="NCBI Taxonomy" id="412755"/>
    <lineage>
        <taxon>unclassified sequences</taxon>
        <taxon>metagenomes</taxon>
        <taxon>ecological metagenomes</taxon>
    </lineage>
</organism>